<dbReference type="Gene3D" id="3.40.50.1010">
    <property type="entry name" value="5'-nuclease"/>
    <property type="match status" value="1"/>
</dbReference>
<dbReference type="Pfam" id="PF01936">
    <property type="entry name" value="NYN"/>
    <property type="match status" value="1"/>
</dbReference>
<evidence type="ECO:0000313" key="3">
    <source>
        <dbReference type="Proteomes" id="UP000782312"/>
    </source>
</evidence>
<feature type="domain" description="NYN" evidence="1">
    <location>
        <begin position="3"/>
        <end position="169"/>
    </location>
</feature>
<dbReference type="EMBL" id="JACPUR010000028">
    <property type="protein sequence ID" value="MBI3128369.1"/>
    <property type="molecule type" value="Genomic_DNA"/>
</dbReference>
<name>A0A932HZ35_UNCTE</name>
<organism evidence="2 3">
    <name type="scientific">Tectimicrobiota bacterium</name>
    <dbReference type="NCBI Taxonomy" id="2528274"/>
    <lineage>
        <taxon>Bacteria</taxon>
        <taxon>Pseudomonadati</taxon>
        <taxon>Nitrospinota/Tectimicrobiota group</taxon>
        <taxon>Candidatus Tectimicrobiota</taxon>
    </lineage>
</organism>
<dbReference type="PANTHER" id="PTHR35458:SF8">
    <property type="entry name" value="SLR0650 PROTEIN"/>
    <property type="match status" value="1"/>
</dbReference>
<dbReference type="GO" id="GO:0004540">
    <property type="term" value="F:RNA nuclease activity"/>
    <property type="evidence" value="ECO:0007669"/>
    <property type="project" value="InterPro"/>
</dbReference>
<evidence type="ECO:0000259" key="1">
    <source>
        <dbReference type="Pfam" id="PF01936"/>
    </source>
</evidence>
<gene>
    <name evidence="2" type="ORF">HYZ11_12250</name>
</gene>
<dbReference type="Proteomes" id="UP000782312">
    <property type="component" value="Unassembled WGS sequence"/>
</dbReference>
<dbReference type="PANTHER" id="PTHR35458">
    <property type="entry name" value="SLR0755 PROTEIN"/>
    <property type="match status" value="1"/>
</dbReference>
<dbReference type="InterPro" id="IPR021139">
    <property type="entry name" value="NYN"/>
</dbReference>
<comment type="caution">
    <text evidence="2">The sequence shown here is derived from an EMBL/GenBank/DDBJ whole genome shotgun (WGS) entry which is preliminary data.</text>
</comment>
<protein>
    <submittedName>
        <fullName evidence="2">NYN domain-containing protein</fullName>
    </submittedName>
</protein>
<accession>A0A932HZ35</accession>
<evidence type="ECO:0000313" key="2">
    <source>
        <dbReference type="EMBL" id="MBI3128369.1"/>
    </source>
</evidence>
<reference evidence="2" key="1">
    <citation type="submission" date="2020-07" db="EMBL/GenBank/DDBJ databases">
        <title>Huge and variable diversity of episymbiotic CPR bacteria and DPANN archaea in groundwater ecosystems.</title>
        <authorList>
            <person name="He C.Y."/>
            <person name="Keren R."/>
            <person name="Whittaker M."/>
            <person name="Farag I.F."/>
            <person name="Doudna J."/>
            <person name="Cate J.H.D."/>
            <person name="Banfield J.F."/>
        </authorList>
    </citation>
    <scope>NUCLEOTIDE SEQUENCE</scope>
    <source>
        <strain evidence="2">NC_groundwater_763_Ag_S-0.2um_68_21</strain>
    </source>
</reference>
<proteinExistence type="predicted"/>
<dbReference type="AlphaFoldDB" id="A0A932HZ35"/>
<sequence length="204" mass="23138">MGRSAVFIDGAYIEFLIREEFAEMRVDFARLSQRLAGNKELLRTYYYHCLPYQGSNPTEEETKRYMNKLRFFRTLDRLPRFEVRLGEIVYRGVREDGRENFVQKRVDMMLGVDLVRLATSGQITDAILVASDSNLVPAVSAAKECGVLVSLFHGRKAGANEDLWTLCDERYAITEDLLTAVQLAPRKDGHGAVHEMPAQTTLSA</sequence>
<dbReference type="InterPro" id="IPR047140">
    <property type="entry name" value="LabA"/>
</dbReference>